<feature type="non-terminal residue" evidence="3">
    <location>
        <position position="1"/>
    </location>
</feature>
<evidence type="ECO:0000313" key="3">
    <source>
        <dbReference type="EMBL" id="KAF9623606.1"/>
    </source>
</evidence>
<evidence type="ECO:0000313" key="4">
    <source>
        <dbReference type="Proteomes" id="UP000631114"/>
    </source>
</evidence>
<dbReference type="Gene3D" id="1.50.10.20">
    <property type="match status" value="1"/>
</dbReference>
<dbReference type="Proteomes" id="UP000631114">
    <property type="component" value="Unassembled WGS sequence"/>
</dbReference>
<organism evidence="3 4">
    <name type="scientific">Coptis chinensis</name>
    <dbReference type="NCBI Taxonomy" id="261450"/>
    <lineage>
        <taxon>Eukaryota</taxon>
        <taxon>Viridiplantae</taxon>
        <taxon>Streptophyta</taxon>
        <taxon>Embryophyta</taxon>
        <taxon>Tracheophyta</taxon>
        <taxon>Spermatophyta</taxon>
        <taxon>Magnoliopsida</taxon>
        <taxon>Ranunculales</taxon>
        <taxon>Ranunculaceae</taxon>
        <taxon>Coptidoideae</taxon>
        <taxon>Coptis</taxon>
    </lineage>
</organism>
<dbReference type="InterPro" id="IPR001330">
    <property type="entry name" value="Prenyltrans"/>
</dbReference>
<sequence>IEFNYRELEVEKHVQYIFSVEKVLLYCNMHSHYCIDWMKLTLRSPHLVGGFGCTPGGESHAGQTSLCIVIPSLSCGDSFVFVQVSYSWWVLSSLILIDRIHWIDKGKLAKFILDSEVATDISLY</sequence>
<name>A0A835MH69_9MAGN</name>
<feature type="domain" description="Prenyltransferase alpha-alpha toroid" evidence="2">
    <location>
        <begin position="86"/>
        <end position="115"/>
    </location>
</feature>
<reference evidence="3 4" key="1">
    <citation type="submission" date="2020-10" db="EMBL/GenBank/DDBJ databases">
        <title>The Coptis chinensis genome and diversification of protoberbering-type alkaloids.</title>
        <authorList>
            <person name="Wang B."/>
            <person name="Shu S."/>
            <person name="Song C."/>
            <person name="Liu Y."/>
        </authorList>
    </citation>
    <scope>NUCLEOTIDE SEQUENCE [LARGE SCALE GENOMIC DNA]</scope>
    <source>
        <strain evidence="3">HL-2020</strain>
        <tissue evidence="3">Leaf</tissue>
    </source>
</reference>
<dbReference type="AlphaFoldDB" id="A0A835MH69"/>
<dbReference type="GO" id="GO:0003824">
    <property type="term" value="F:catalytic activity"/>
    <property type="evidence" value="ECO:0007669"/>
    <property type="project" value="InterPro"/>
</dbReference>
<comment type="caution">
    <text evidence="3">The sequence shown here is derived from an EMBL/GenBank/DDBJ whole genome shotgun (WGS) entry which is preliminary data.</text>
</comment>
<feature type="domain" description="Prenyltransferase alpha-alpha toroid" evidence="2">
    <location>
        <begin position="42"/>
        <end position="70"/>
    </location>
</feature>
<evidence type="ECO:0000256" key="1">
    <source>
        <dbReference type="ARBA" id="ARBA00022737"/>
    </source>
</evidence>
<dbReference type="SUPFAM" id="SSF48239">
    <property type="entry name" value="Terpenoid cyclases/Protein prenyltransferases"/>
    <property type="match status" value="1"/>
</dbReference>
<protein>
    <recommendedName>
        <fullName evidence="2">Prenyltransferase alpha-alpha toroid domain-containing protein</fullName>
    </recommendedName>
</protein>
<dbReference type="EMBL" id="JADFTS010000001">
    <property type="protein sequence ID" value="KAF9623606.1"/>
    <property type="molecule type" value="Genomic_DNA"/>
</dbReference>
<dbReference type="OrthoDB" id="5428259at2759"/>
<dbReference type="Pfam" id="PF00432">
    <property type="entry name" value="Prenyltrans"/>
    <property type="match status" value="2"/>
</dbReference>
<proteinExistence type="predicted"/>
<accession>A0A835MH69</accession>
<keyword evidence="1" id="KW-0677">Repeat</keyword>
<gene>
    <name evidence="3" type="ORF">IFM89_003396</name>
</gene>
<keyword evidence="4" id="KW-1185">Reference proteome</keyword>
<dbReference type="InterPro" id="IPR008930">
    <property type="entry name" value="Terpenoid_cyclase/PrenylTrfase"/>
</dbReference>
<evidence type="ECO:0000259" key="2">
    <source>
        <dbReference type="Pfam" id="PF00432"/>
    </source>
</evidence>